<comment type="caution">
    <text evidence="1">The sequence shown here is derived from an EMBL/GenBank/DDBJ whole genome shotgun (WGS) entry which is preliminary data.</text>
</comment>
<protein>
    <submittedName>
        <fullName evidence="1">Uncharacterized protein</fullName>
    </submittedName>
</protein>
<dbReference type="AlphaFoldDB" id="A0AAD6RCF0"/>
<evidence type="ECO:0000313" key="1">
    <source>
        <dbReference type="EMBL" id="KAJ7006161.1"/>
    </source>
</evidence>
<keyword evidence="2" id="KW-1185">Reference proteome</keyword>
<proteinExistence type="predicted"/>
<evidence type="ECO:0000313" key="2">
    <source>
        <dbReference type="Proteomes" id="UP001164929"/>
    </source>
</evidence>
<gene>
    <name evidence="1" type="ORF">NC653_005501</name>
</gene>
<reference evidence="1" key="1">
    <citation type="journal article" date="2023" name="Mol. Ecol. Resour.">
        <title>Chromosome-level genome assembly of a triploid poplar Populus alba 'Berolinensis'.</title>
        <authorList>
            <person name="Chen S."/>
            <person name="Yu Y."/>
            <person name="Wang X."/>
            <person name="Wang S."/>
            <person name="Zhang T."/>
            <person name="Zhou Y."/>
            <person name="He R."/>
            <person name="Meng N."/>
            <person name="Wang Y."/>
            <person name="Liu W."/>
            <person name="Liu Z."/>
            <person name="Liu J."/>
            <person name="Guo Q."/>
            <person name="Huang H."/>
            <person name="Sederoff R.R."/>
            <person name="Wang G."/>
            <person name="Qu G."/>
            <person name="Chen S."/>
        </authorList>
    </citation>
    <scope>NUCLEOTIDE SEQUENCE</scope>
    <source>
        <strain evidence="1">SC-2020</strain>
    </source>
</reference>
<accession>A0AAD6RCF0</accession>
<dbReference type="EMBL" id="JAQIZT010000002">
    <property type="protein sequence ID" value="KAJ7006161.1"/>
    <property type="molecule type" value="Genomic_DNA"/>
</dbReference>
<sequence>MDSGVGSSDQQFLHGFRSSDGFLNQGEMQGDRLHRAAILVRKRKCGFLGYSRSGHTRLIGHPIMSMAVLFSTVLIESDLEVGFWDPTSVLFPFIAVKMEHHLLQLCY</sequence>
<dbReference type="Proteomes" id="UP001164929">
    <property type="component" value="Chromosome 2"/>
</dbReference>
<organism evidence="1 2">
    <name type="scientific">Populus alba x Populus x berolinensis</name>
    <dbReference type="NCBI Taxonomy" id="444605"/>
    <lineage>
        <taxon>Eukaryota</taxon>
        <taxon>Viridiplantae</taxon>
        <taxon>Streptophyta</taxon>
        <taxon>Embryophyta</taxon>
        <taxon>Tracheophyta</taxon>
        <taxon>Spermatophyta</taxon>
        <taxon>Magnoliopsida</taxon>
        <taxon>eudicotyledons</taxon>
        <taxon>Gunneridae</taxon>
        <taxon>Pentapetalae</taxon>
        <taxon>rosids</taxon>
        <taxon>fabids</taxon>
        <taxon>Malpighiales</taxon>
        <taxon>Salicaceae</taxon>
        <taxon>Saliceae</taxon>
        <taxon>Populus</taxon>
    </lineage>
</organism>
<name>A0AAD6RCF0_9ROSI</name>